<dbReference type="SUPFAM" id="SSF81301">
    <property type="entry name" value="Nucleotidyltransferase"/>
    <property type="match status" value="1"/>
</dbReference>
<accession>A0A8J7ANC1</accession>
<dbReference type="InterPro" id="IPR007344">
    <property type="entry name" value="GrpB/CoaE"/>
</dbReference>
<name>A0A8J7ANC1_9CYAN</name>
<keyword evidence="2" id="KW-1185">Reference proteome</keyword>
<dbReference type="Pfam" id="PF04229">
    <property type="entry name" value="GrpB"/>
    <property type="match status" value="1"/>
</dbReference>
<dbReference type="Proteomes" id="UP000636505">
    <property type="component" value="Unassembled WGS sequence"/>
</dbReference>
<protein>
    <submittedName>
        <fullName evidence="1">GrpB family protein</fullName>
    </submittedName>
</protein>
<proteinExistence type="predicted"/>
<organism evidence="1 2">
    <name type="scientific">Vasconcelosia minhoensis LEGE 07310</name>
    <dbReference type="NCBI Taxonomy" id="915328"/>
    <lineage>
        <taxon>Bacteria</taxon>
        <taxon>Bacillati</taxon>
        <taxon>Cyanobacteriota</taxon>
        <taxon>Cyanophyceae</taxon>
        <taxon>Nodosilineales</taxon>
        <taxon>Cymatolegaceae</taxon>
        <taxon>Vasconcelosia</taxon>
        <taxon>Vasconcelosia minhoensis</taxon>
    </lineage>
</organism>
<sequence length="185" mass="21238">MDFIHQTDKVEVVPYNLKWRESFETESKSIADALGDSVVAIHHIGSTAIPGIYAKPIIDLLAEAQDLQKIDHNSSALESLGYAAMGEFGIPGRRYFRKDNPDGDRTHHLHIFEVGSAQVERHLTFRDYMIAHPLDAHKYSELKRKLAKQHRHSIEKYMDGKDGFIKEMDSNATRWRNQQINPNRS</sequence>
<dbReference type="InterPro" id="IPR043519">
    <property type="entry name" value="NT_sf"/>
</dbReference>
<evidence type="ECO:0000313" key="1">
    <source>
        <dbReference type="EMBL" id="MBE9078210.1"/>
    </source>
</evidence>
<reference evidence="1" key="1">
    <citation type="submission" date="2020-10" db="EMBL/GenBank/DDBJ databases">
        <authorList>
            <person name="Castelo-Branco R."/>
            <person name="Eusebio N."/>
            <person name="Adriana R."/>
            <person name="Vieira A."/>
            <person name="Brugerolle De Fraissinette N."/>
            <person name="Rezende De Castro R."/>
            <person name="Schneider M.P."/>
            <person name="Vasconcelos V."/>
            <person name="Leao P.N."/>
        </authorList>
    </citation>
    <scope>NUCLEOTIDE SEQUENCE</scope>
    <source>
        <strain evidence="1">LEGE 07310</strain>
    </source>
</reference>
<comment type="caution">
    <text evidence="1">The sequence shown here is derived from an EMBL/GenBank/DDBJ whole genome shotgun (WGS) entry which is preliminary data.</text>
</comment>
<dbReference type="EMBL" id="JADEXG010000028">
    <property type="protein sequence ID" value="MBE9078210.1"/>
    <property type="molecule type" value="Genomic_DNA"/>
</dbReference>
<dbReference type="Gene3D" id="3.30.460.10">
    <property type="entry name" value="Beta Polymerase, domain 2"/>
    <property type="match status" value="1"/>
</dbReference>
<gene>
    <name evidence="1" type="ORF">IQ241_13060</name>
</gene>
<dbReference type="RefSeq" id="WP_193907903.1">
    <property type="nucleotide sequence ID" value="NZ_JADEXG010000028.1"/>
</dbReference>
<dbReference type="AlphaFoldDB" id="A0A8J7ANC1"/>
<evidence type="ECO:0000313" key="2">
    <source>
        <dbReference type="Proteomes" id="UP000636505"/>
    </source>
</evidence>
<dbReference type="PANTHER" id="PTHR34822:SF1">
    <property type="entry name" value="GRPB FAMILY PROTEIN"/>
    <property type="match status" value="1"/>
</dbReference>
<dbReference type="PANTHER" id="PTHR34822">
    <property type="entry name" value="GRPB DOMAIN PROTEIN (AFU_ORTHOLOGUE AFUA_1G01530)"/>
    <property type="match status" value="1"/>
</dbReference>